<evidence type="ECO:0000256" key="1">
    <source>
        <dbReference type="ARBA" id="ARBA00038308"/>
    </source>
</evidence>
<accession>U2EAX2</accession>
<dbReference type="InterPro" id="IPR011978">
    <property type="entry name" value="YgfB-like"/>
</dbReference>
<protein>
    <submittedName>
        <fullName evidence="2">YecA family protein</fullName>
    </submittedName>
</protein>
<organism evidence="2 3">
    <name type="scientific">Salinisphaera shabanensis E1L3A</name>
    <dbReference type="NCBI Taxonomy" id="1033802"/>
    <lineage>
        <taxon>Bacteria</taxon>
        <taxon>Pseudomonadati</taxon>
        <taxon>Pseudomonadota</taxon>
        <taxon>Gammaproteobacteria</taxon>
        <taxon>Salinisphaerales</taxon>
        <taxon>Salinisphaeraceae</taxon>
        <taxon>Salinisphaera</taxon>
    </lineage>
</organism>
<dbReference type="GO" id="GO:0005829">
    <property type="term" value="C:cytosol"/>
    <property type="evidence" value="ECO:0007669"/>
    <property type="project" value="TreeGrafter"/>
</dbReference>
<dbReference type="EMBL" id="AFNV02000001">
    <property type="protein sequence ID" value="ERJ20801.1"/>
    <property type="molecule type" value="Genomic_DNA"/>
</dbReference>
<dbReference type="Pfam" id="PF03695">
    <property type="entry name" value="UPF0149"/>
    <property type="match status" value="1"/>
</dbReference>
<proteinExistence type="inferred from homology"/>
<comment type="similarity">
    <text evidence="1">Belongs to the UPF0149 family.</text>
</comment>
<gene>
    <name evidence="2" type="ORF">SSPSH_000143</name>
</gene>
<dbReference type="AlphaFoldDB" id="U2EAX2"/>
<evidence type="ECO:0000313" key="2">
    <source>
        <dbReference type="EMBL" id="ERJ20801.1"/>
    </source>
</evidence>
<dbReference type="SUPFAM" id="SSF101327">
    <property type="entry name" value="YgfB-like"/>
    <property type="match status" value="1"/>
</dbReference>
<dbReference type="OrthoDB" id="9783391at2"/>
<dbReference type="Gene3D" id="1.20.120.740">
    <property type="entry name" value="YgfB uncharacterised protein family UPF0149, PF03695"/>
    <property type="match status" value="1"/>
</dbReference>
<comment type="caution">
    <text evidence="2">The sequence shown here is derived from an EMBL/GenBank/DDBJ whole genome shotgun (WGS) entry which is preliminary data.</text>
</comment>
<dbReference type="InterPro" id="IPR036255">
    <property type="entry name" value="YgfB-like_sf"/>
</dbReference>
<dbReference type="Proteomes" id="UP000006242">
    <property type="component" value="Unassembled WGS sequence"/>
</dbReference>
<keyword evidence="3" id="KW-1185">Reference proteome</keyword>
<sequence length="185" mass="20142">MSQGNSQNNIFEALQVGLTQAESVQTPGEVHGTLTGMLCVDNEISGARAVEDVKNNKIDGALDALREMTLEGLFDPDLSFQPLLPADDVELERRVQALARWCAGFLYGLSADGTFDINNLSGEVGEVVNDLTELSRAGLTAEDADNESAEADYAELVEYVRVGVQMVFLELQPKREGPTRRESLH</sequence>
<dbReference type="STRING" id="1033802.SSPSH_000143"/>
<dbReference type="RefSeq" id="WP_006913282.1">
    <property type="nucleotide sequence ID" value="NZ_AFNV02000001.1"/>
</dbReference>
<dbReference type="PANTHER" id="PTHR37528:SF1">
    <property type="entry name" value="UPF0149 PROTEIN YGFB"/>
    <property type="match status" value="1"/>
</dbReference>
<dbReference type="PANTHER" id="PTHR37528">
    <property type="entry name" value="UPF0149 PROTEIN YGFB"/>
    <property type="match status" value="1"/>
</dbReference>
<dbReference type="eggNOG" id="COG3079">
    <property type="taxonomic scope" value="Bacteria"/>
</dbReference>
<reference evidence="2 3" key="2">
    <citation type="journal article" date="2013" name="PLoS ONE">
        <title>INDIGO - INtegrated Data Warehouse of MIcrobial GenOmes with Examples from the Red Sea Extremophiles.</title>
        <authorList>
            <person name="Alam I."/>
            <person name="Antunes A."/>
            <person name="Kamau A.A."/>
            <person name="Ba Alawi W."/>
            <person name="Kalkatawi M."/>
            <person name="Stingl U."/>
            <person name="Bajic V.B."/>
        </authorList>
    </citation>
    <scope>NUCLEOTIDE SEQUENCE [LARGE SCALE GENOMIC DNA]</scope>
    <source>
        <strain evidence="2 3">E1L3A</strain>
    </source>
</reference>
<reference evidence="2 3" key="1">
    <citation type="journal article" date="2011" name="J. Bacteriol.">
        <title>Genome sequence of Salinisphaera shabanensis, a gammaproteobacterium from the harsh, variable environment of the brine-seawater interface of the Shaban Deep in the Red Sea.</title>
        <authorList>
            <person name="Antunes A."/>
            <person name="Alam I."/>
            <person name="Bajic V.B."/>
            <person name="Stingl U."/>
        </authorList>
    </citation>
    <scope>NUCLEOTIDE SEQUENCE [LARGE SCALE GENOMIC DNA]</scope>
    <source>
        <strain evidence="2 3">E1L3A</strain>
    </source>
</reference>
<name>U2EAX2_9GAMM</name>
<evidence type="ECO:0000313" key="3">
    <source>
        <dbReference type="Proteomes" id="UP000006242"/>
    </source>
</evidence>